<dbReference type="EMBL" id="MCFH01000009">
    <property type="protein sequence ID" value="ORX55297.1"/>
    <property type="molecule type" value="Genomic_DNA"/>
</dbReference>
<dbReference type="SMART" id="SM00028">
    <property type="entry name" value="TPR"/>
    <property type="match status" value="4"/>
</dbReference>
<proteinExistence type="predicted"/>
<reference evidence="2 3" key="1">
    <citation type="submission" date="2016-08" db="EMBL/GenBank/DDBJ databases">
        <title>Genomes of anaerobic fungi encode conserved fungal cellulosomes for biomass hydrolysis.</title>
        <authorList>
            <consortium name="DOE Joint Genome Institute"/>
            <person name="Haitjema C.H."/>
            <person name="Gilmore S.P."/>
            <person name="Henske J.K."/>
            <person name="Solomon K.V."/>
            <person name="De Groot R."/>
            <person name="Kuo A."/>
            <person name="Mondo S.J."/>
            <person name="Salamov A.A."/>
            <person name="Labutti K."/>
            <person name="Zhao Z."/>
            <person name="Chiniquy J."/>
            <person name="Barry K."/>
            <person name="Brewer H.M."/>
            <person name="Purvine S.O."/>
            <person name="Wright A.T."/>
            <person name="Boxma B."/>
            <person name="Van Alen T."/>
            <person name="Hackstein J.H."/>
            <person name="Baker S.E."/>
            <person name="Grigoriev I.V."/>
            <person name="O'Malley M.A."/>
        </authorList>
    </citation>
    <scope>NUCLEOTIDE SEQUENCE [LARGE SCALE GENOMIC DNA]</scope>
    <source>
        <strain evidence="3">finn</strain>
    </source>
</reference>
<feature type="repeat" description="TPR" evidence="1">
    <location>
        <begin position="186"/>
        <end position="219"/>
    </location>
</feature>
<accession>A0A1Y1VFU6</accession>
<protein>
    <submittedName>
        <fullName evidence="2">TPR-like protein</fullName>
    </submittedName>
</protein>
<dbReference type="AlphaFoldDB" id="A0A1Y1VFU6"/>
<evidence type="ECO:0000256" key="1">
    <source>
        <dbReference type="PROSITE-ProRule" id="PRU00339"/>
    </source>
</evidence>
<dbReference type="PROSITE" id="PS50005">
    <property type="entry name" value="TPR"/>
    <property type="match status" value="1"/>
</dbReference>
<dbReference type="Gene3D" id="1.25.40.10">
    <property type="entry name" value="Tetratricopeptide repeat domain"/>
    <property type="match status" value="3"/>
</dbReference>
<dbReference type="InterPro" id="IPR011990">
    <property type="entry name" value="TPR-like_helical_dom_sf"/>
</dbReference>
<dbReference type="OrthoDB" id="626167at2759"/>
<dbReference type="Pfam" id="PF13374">
    <property type="entry name" value="TPR_10"/>
    <property type="match status" value="1"/>
</dbReference>
<organism evidence="2 3">
    <name type="scientific">Piromyces finnis</name>
    <dbReference type="NCBI Taxonomy" id="1754191"/>
    <lineage>
        <taxon>Eukaryota</taxon>
        <taxon>Fungi</taxon>
        <taxon>Fungi incertae sedis</taxon>
        <taxon>Chytridiomycota</taxon>
        <taxon>Chytridiomycota incertae sedis</taxon>
        <taxon>Neocallimastigomycetes</taxon>
        <taxon>Neocallimastigales</taxon>
        <taxon>Neocallimastigaceae</taxon>
        <taxon>Piromyces</taxon>
    </lineage>
</organism>
<name>A0A1Y1VFU6_9FUNG</name>
<reference evidence="2 3" key="2">
    <citation type="submission" date="2016-08" db="EMBL/GenBank/DDBJ databases">
        <title>Pervasive Adenine N6-methylation of Active Genes in Fungi.</title>
        <authorList>
            <consortium name="DOE Joint Genome Institute"/>
            <person name="Mondo S.J."/>
            <person name="Dannebaum R.O."/>
            <person name="Kuo R.C."/>
            <person name="Labutti K."/>
            <person name="Haridas S."/>
            <person name="Kuo A."/>
            <person name="Salamov A."/>
            <person name="Ahrendt S.R."/>
            <person name="Lipzen A."/>
            <person name="Sullivan W."/>
            <person name="Andreopoulos W.B."/>
            <person name="Clum A."/>
            <person name="Lindquist E."/>
            <person name="Daum C."/>
            <person name="Ramamoorthy G.K."/>
            <person name="Gryganskyi A."/>
            <person name="Culley D."/>
            <person name="Magnuson J.K."/>
            <person name="James T.Y."/>
            <person name="O'Malley M.A."/>
            <person name="Stajich J.E."/>
            <person name="Spatafora J.W."/>
            <person name="Visel A."/>
            <person name="Grigoriev I.V."/>
        </authorList>
    </citation>
    <scope>NUCLEOTIDE SEQUENCE [LARGE SCALE GENOMIC DNA]</scope>
    <source>
        <strain evidence="3">finn</strain>
    </source>
</reference>
<dbReference type="SUPFAM" id="SSF48452">
    <property type="entry name" value="TPR-like"/>
    <property type="match status" value="2"/>
</dbReference>
<dbReference type="InterPro" id="IPR019734">
    <property type="entry name" value="TPR_rpt"/>
</dbReference>
<keyword evidence="1" id="KW-0802">TPR repeat</keyword>
<gene>
    <name evidence="2" type="ORF">BCR36DRAFT_395893</name>
</gene>
<evidence type="ECO:0000313" key="2">
    <source>
        <dbReference type="EMBL" id="ORX55297.1"/>
    </source>
</evidence>
<evidence type="ECO:0000313" key="3">
    <source>
        <dbReference type="Proteomes" id="UP000193719"/>
    </source>
</evidence>
<dbReference type="PROSITE" id="PS50293">
    <property type="entry name" value="TPR_REGION"/>
    <property type="match status" value="1"/>
</dbReference>
<dbReference type="Proteomes" id="UP000193719">
    <property type="component" value="Unassembled WGS sequence"/>
</dbReference>
<dbReference type="Pfam" id="PF00515">
    <property type="entry name" value="TPR_1"/>
    <property type="match status" value="1"/>
</dbReference>
<keyword evidence="3" id="KW-1185">Reference proteome</keyword>
<comment type="caution">
    <text evidence="2">The sequence shown here is derived from an EMBL/GenBank/DDBJ whole genome shotgun (WGS) entry which is preliminary data.</text>
</comment>
<sequence length="586" mass="66854">MNESKLSVSPEIPKRETSLPKYTIDELLEQGFVFFSPPINNYLRAINKWMQACSQAYSENDLLKEAKALSNLGCAYRLLGNLKSALEHQWSAWRLTQKLIEDYKKEPKLGSIKKKKAPSNFWVNIIQDVIHEVHSFPSYSDNSQGNNISRNSSSLNYAKFKKYKSIKSGISTPNTISTPSTAVWVMDLLSNIGNTYYTLGNFEEAVKYYNASLSIVERILKKYPLSISNPDSQNGSTQDFFIQSQTNLTTSQSTQQSITQPPSFTDNNINNFSTTTNNAYLQQQQQQLQLQQQQNQFLIKSNSSATSSNVVMTDPKFLNPTTANNGSNKNWKKMFINKSTSENSISSINNNDFSSGGFMEHSISDIKIKQNNKYTYIHRSCIIAKSRALTHLGLCYDAIYDIKKAKNYHQDALSISKNLLKYAPDMEIKNKRETVINLQMNCHNIASPVNLHYASVIANLGNNYYLQSNMNKALSHFYLALNIFDWENDKLASRKLNINIGSTWINCGKLFIQGSWWQDNELQNNHMDNRNELPKNYVKITSTEESKIYINKGISLINENVNALDKNDWISKVFFATNFGNLKYIK</sequence>
<dbReference type="PANTHER" id="PTHR10098">
    <property type="entry name" value="RAPSYN-RELATED"/>
    <property type="match status" value="1"/>
</dbReference>